<dbReference type="Proteomes" id="UP000520814">
    <property type="component" value="Unassembled WGS sequence"/>
</dbReference>
<name>A0A7W9SP72_ARMRO</name>
<evidence type="ECO:0000259" key="1">
    <source>
        <dbReference type="Pfam" id="PF07075"/>
    </source>
</evidence>
<dbReference type="GO" id="GO:0033922">
    <property type="term" value="F:peptidoglycan beta-N-acetylmuramidase activity"/>
    <property type="evidence" value="ECO:0007669"/>
    <property type="project" value="InterPro"/>
</dbReference>
<dbReference type="InterPro" id="IPR048503">
    <property type="entry name" value="NamZ_C"/>
</dbReference>
<evidence type="ECO:0000259" key="2">
    <source>
        <dbReference type="Pfam" id="PF20732"/>
    </source>
</evidence>
<proteinExistence type="predicted"/>
<gene>
    <name evidence="3" type="ORF">HNQ39_001375</name>
</gene>
<dbReference type="AlphaFoldDB" id="A0A7W9SP72"/>
<dbReference type="Gene3D" id="3.90.1150.140">
    <property type="match status" value="1"/>
</dbReference>
<organism evidence="3 4">
    <name type="scientific">Armatimonas rosea</name>
    <dbReference type="NCBI Taxonomy" id="685828"/>
    <lineage>
        <taxon>Bacteria</taxon>
        <taxon>Bacillati</taxon>
        <taxon>Armatimonadota</taxon>
        <taxon>Armatimonadia</taxon>
        <taxon>Armatimonadales</taxon>
        <taxon>Armatimonadaceae</taxon>
        <taxon>Armatimonas</taxon>
    </lineage>
</organism>
<evidence type="ECO:0000313" key="4">
    <source>
        <dbReference type="Proteomes" id="UP000520814"/>
    </source>
</evidence>
<dbReference type="InterPro" id="IPR048502">
    <property type="entry name" value="NamZ_N"/>
</dbReference>
<feature type="domain" description="Peptidoglycan beta-N-acetylmuramidase NamZ C-terminal" evidence="2">
    <location>
        <begin position="229"/>
        <end position="383"/>
    </location>
</feature>
<sequence>MKTGLDVLAAEGFARLKGKKVGLVTHPPAALADGTPAIEALRAGGVKVAALFGPEHGVRGDVPAGKWIASYTDSKTGLPVYSLYGKTKVPTPEMLKGLELLVFELQDIGCRSYTYLSTLGCVLEGAAKVGLPVLVLDRPNPLGLARVEGGPVQKGFTSFVSKYPLAYRHGMTLGEVGKMLIGKGWLAGGAQPTLSVLACQGLSRTDSGWDARRWIPTSPNIPTLRAARLYAATGILGELDCIAIGVGTDDPFGYVGSPTLSATKLAKALEKHAVAGFAYTAASFTPSRGLFTGQKCQGVRLIPQKGPESEWTRPNFALLAALRDAGVVRPFSPGEPTQMFDYSCGTDAVRRAFNRGAGSAELWAEFQQGAVNFEKERAPFLVYT</sequence>
<evidence type="ECO:0000313" key="3">
    <source>
        <dbReference type="EMBL" id="MBB6049613.1"/>
    </source>
</evidence>
<dbReference type="Pfam" id="PF20732">
    <property type="entry name" value="NamZ_C"/>
    <property type="match status" value="1"/>
</dbReference>
<accession>A0A7W9SP72</accession>
<dbReference type="RefSeq" id="WP_184193211.1">
    <property type="nucleotide sequence ID" value="NZ_JACHGW010000001.1"/>
</dbReference>
<reference evidence="3 4" key="1">
    <citation type="submission" date="2020-08" db="EMBL/GenBank/DDBJ databases">
        <title>Genomic Encyclopedia of Type Strains, Phase IV (KMG-IV): sequencing the most valuable type-strain genomes for metagenomic binning, comparative biology and taxonomic classification.</title>
        <authorList>
            <person name="Goeker M."/>
        </authorList>
    </citation>
    <scope>NUCLEOTIDE SEQUENCE [LARGE SCALE GENOMIC DNA]</scope>
    <source>
        <strain evidence="3 4">DSM 23562</strain>
    </source>
</reference>
<comment type="caution">
    <text evidence="3">The sequence shown here is derived from an EMBL/GenBank/DDBJ whole genome shotgun (WGS) entry which is preliminary data.</text>
</comment>
<dbReference type="PIRSF" id="PIRSF016719">
    <property type="entry name" value="UCP016719"/>
    <property type="match status" value="1"/>
</dbReference>
<dbReference type="EMBL" id="JACHGW010000001">
    <property type="protein sequence ID" value="MBB6049613.1"/>
    <property type="molecule type" value="Genomic_DNA"/>
</dbReference>
<dbReference type="PANTHER" id="PTHR42915:SF1">
    <property type="entry name" value="PEPTIDOGLYCAN BETA-N-ACETYLMURAMIDASE NAMZ"/>
    <property type="match status" value="1"/>
</dbReference>
<dbReference type="Pfam" id="PF07075">
    <property type="entry name" value="NamZ_N"/>
    <property type="match status" value="1"/>
</dbReference>
<dbReference type="Gene3D" id="3.40.50.12170">
    <property type="entry name" value="Uncharacterised protein PF07075, DUF1343"/>
    <property type="match status" value="1"/>
</dbReference>
<protein>
    <submittedName>
        <fullName evidence="3">Uncharacterized protein YbbC (DUF1343 family)</fullName>
    </submittedName>
</protein>
<keyword evidence="4" id="KW-1185">Reference proteome</keyword>
<dbReference type="PANTHER" id="PTHR42915">
    <property type="entry name" value="HYPOTHETICAL 460 KDA PROTEIN IN FEUA-SIGW INTERGENIC REGION [PRECURSOR]"/>
    <property type="match status" value="1"/>
</dbReference>
<feature type="domain" description="Peptidoglycan beta-N-acetylmuramidase NamZ N-terminal" evidence="1">
    <location>
        <begin position="21"/>
        <end position="224"/>
    </location>
</feature>
<dbReference type="InterPro" id="IPR008302">
    <property type="entry name" value="NamZ"/>
</dbReference>